<protein>
    <submittedName>
        <fullName evidence="1">Uncharacterized protein</fullName>
    </submittedName>
</protein>
<dbReference type="AlphaFoldDB" id="A0A396ZB21"/>
<dbReference type="EMBL" id="QHCT01000002">
    <property type="protein sequence ID" value="RHX90917.1"/>
    <property type="molecule type" value="Genomic_DNA"/>
</dbReference>
<dbReference type="Proteomes" id="UP000265798">
    <property type="component" value="Unassembled WGS sequence"/>
</dbReference>
<reference evidence="2" key="1">
    <citation type="submission" date="2018-05" db="EMBL/GenBank/DDBJ databases">
        <title>Leptospira yasudae sp. nov. and Leptospira stimsonii sp. nov., two pathogenic species of the genus Leptospira isolated from environmental sources.</title>
        <authorList>
            <person name="Casanovas-Massana A."/>
            <person name="Hamond C."/>
            <person name="Santos L.A."/>
            <person name="Hacker K.P."/>
            <person name="Balassiano I."/>
            <person name="Medeiros M.A."/>
            <person name="Reis M.G."/>
            <person name="Ko A.I."/>
            <person name="Wunder E.A."/>
        </authorList>
    </citation>
    <scope>NUCLEOTIDE SEQUENCE [LARGE SCALE GENOMIC DNA]</scope>
    <source>
        <strain evidence="2">Yale</strain>
    </source>
</reference>
<proteinExistence type="predicted"/>
<evidence type="ECO:0000313" key="2">
    <source>
        <dbReference type="Proteomes" id="UP000265798"/>
    </source>
</evidence>
<organism evidence="1 2">
    <name type="scientific">Leptospira stimsonii</name>
    <dbReference type="NCBI Taxonomy" id="2202203"/>
    <lineage>
        <taxon>Bacteria</taxon>
        <taxon>Pseudomonadati</taxon>
        <taxon>Spirochaetota</taxon>
        <taxon>Spirochaetia</taxon>
        <taxon>Leptospirales</taxon>
        <taxon>Leptospiraceae</taxon>
        <taxon>Leptospira</taxon>
    </lineage>
</organism>
<evidence type="ECO:0000313" key="1">
    <source>
        <dbReference type="EMBL" id="RHX90917.1"/>
    </source>
</evidence>
<name>A0A396ZB21_9LEPT</name>
<sequence>MNYKEPSPVQFYIRSQSFHWKKIISIFDKSTIRRIHPLGRFNSHPPILLVKKECFEQRSNTVVFKSKFTAPFSEIRKSYRLVDSSRYKTKYV</sequence>
<gene>
    <name evidence="1" type="ORF">DLM75_11190</name>
</gene>
<accession>A0A396ZB21</accession>
<comment type="caution">
    <text evidence="1">The sequence shown here is derived from an EMBL/GenBank/DDBJ whole genome shotgun (WGS) entry which is preliminary data.</text>
</comment>